<protein>
    <submittedName>
        <fullName evidence="2">Uncharacterized protein</fullName>
    </submittedName>
</protein>
<evidence type="ECO:0000256" key="1">
    <source>
        <dbReference type="SAM" id="Phobius"/>
    </source>
</evidence>
<evidence type="ECO:0000313" key="2">
    <source>
        <dbReference type="EMBL" id="BBO34372.1"/>
    </source>
</evidence>
<feature type="transmembrane region" description="Helical" evidence="1">
    <location>
        <begin position="157"/>
        <end position="183"/>
    </location>
</feature>
<name>A0A5K7XED0_9BACT</name>
<dbReference type="AlphaFoldDB" id="A0A5K7XED0"/>
<keyword evidence="1" id="KW-0472">Membrane</keyword>
<dbReference type="EMBL" id="AP021861">
    <property type="protein sequence ID" value="BBO34372.1"/>
    <property type="molecule type" value="Genomic_DNA"/>
</dbReference>
<reference evidence="3" key="1">
    <citation type="submission" date="2019-10" db="EMBL/GenBank/DDBJ databases">
        <title>Lacipirellula parvula gen. nov., sp. nov., representing a lineage of planctomycetes widespread in freshwater anoxic habitats, and description of the family Lacipirellulaceae.</title>
        <authorList>
            <person name="Dedysh S.N."/>
            <person name="Kulichevskaya I.S."/>
            <person name="Beletsky A.V."/>
            <person name="Rakitin A.L."/>
            <person name="Mardanov A.V."/>
            <person name="Ivanova A.A."/>
            <person name="Saltykova V.X."/>
            <person name="Rijpstra W.I.C."/>
            <person name="Sinninghe Damste J.S."/>
            <person name="Ravin N.V."/>
        </authorList>
    </citation>
    <scope>NUCLEOTIDE SEQUENCE [LARGE SCALE GENOMIC DNA]</scope>
    <source>
        <strain evidence="3">PX69</strain>
    </source>
</reference>
<feature type="transmembrane region" description="Helical" evidence="1">
    <location>
        <begin position="127"/>
        <end position="151"/>
    </location>
</feature>
<gene>
    <name evidence="2" type="ORF">PLANPX_3984</name>
</gene>
<sequence length="325" mass="34008">MPIQVTCPSCQTTLKTADSSAGKRAKCPKCDGVLDIPFPVAEIVEDDEYELEVVAPAASNELGDAEPASEADRRPCPACGEMIARKAIKCRFCNEIFDRSLRGIASGPADIHDPDWLKVRSGVAAIYYSYISIVVAIVLGLVIGGVVTAVAGRDGDAANIAGGIGGLLFVLVFVGAAIGIIVGQVRCTNAPQDSGARGLANGAAICMVLNIVLSMAGRGAQLPALNLLGSLLSAVGWILFILFIRQSASYLGNDDLARSAVRFLIFGVVCFFSAIGAVAVVVAQIEILSIVLGVTLLVMAIMAFIWLLRLLKGLMTTIDQCMSGY</sequence>
<proteinExistence type="predicted"/>
<keyword evidence="1" id="KW-1133">Transmembrane helix</keyword>
<feature type="transmembrane region" description="Helical" evidence="1">
    <location>
        <begin position="195"/>
        <end position="216"/>
    </location>
</feature>
<dbReference type="Proteomes" id="UP000326837">
    <property type="component" value="Chromosome"/>
</dbReference>
<keyword evidence="1" id="KW-0812">Transmembrane</keyword>
<evidence type="ECO:0000313" key="3">
    <source>
        <dbReference type="Proteomes" id="UP000326837"/>
    </source>
</evidence>
<feature type="transmembrane region" description="Helical" evidence="1">
    <location>
        <begin position="263"/>
        <end position="281"/>
    </location>
</feature>
<feature type="transmembrane region" description="Helical" evidence="1">
    <location>
        <begin position="287"/>
        <end position="308"/>
    </location>
</feature>
<accession>A0A5K7XED0</accession>
<feature type="transmembrane region" description="Helical" evidence="1">
    <location>
        <begin position="222"/>
        <end position="243"/>
    </location>
</feature>
<organism evidence="2 3">
    <name type="scientific">Lacipirellula parvula</name>
    <dbReference type="NCBI Taxonomy" id="2650471"/>
    <lineage>
        <taxon>Bacteria</taxon>
        <taxon>Pseudomonadati</taxon>
        <taxon>Planctomycetota</taxon>
        <taxon>Planctomycetia</taxon>
        <taxon>Pirellulales</taxon>
        <taxon>Lacipirellulaceae</taxon>
        <taxon>Lacipirellula</taxon>
    </lineage>
</organism>
<dbReference type="KEGG" id="lpav:PLANPX_3984"/>
<keyword evidence="3" id="KW-1185">Reference proteome</keyword>